<feature type="domain" description="Peptidase M14" evidence="16">
    <location>
        <begin position="121"/>
        <end position="421"/>
    </location>
</feature>
<dbReference type="CDD" id="cd03859">
    <property type="entry name" value="M14_CPT"/>
    <property type="match status" value="1"/>
</dbReference>
<evidence type="ECO:0000256" key="1">
    <source>
        <dbReference type="ARBA" id="ARBA00001947"/>
    </source>
</evidence>
<dbReference type="GO" id="GO:0005615">
    <property type="term" value="C:extracellular space"/>
    <property type="evidence" value="ECO:0007669"/>
    <property type="project" value="TreeGrafter"/>
</dbReference>
<dbReference type="FunFam" id="3.40.630.10:FF:000084">
    <property type="entry name" value="Carboxypeptidase B2"/>
    <property type="match status" value="1"/>
</dbReference>
<keyword evidence="9" id="KW-0482">Metalloprotease</keyword>
<evidence type="ECO:0000256" key="6">
    <source>
        <dbReference type="ARBA" id="ARBA00022729"/>
    </source>
</evidence>
<accession>A0A1I0W1I4</accession>
<evidence type="ECO:0000256" key="8">
    <source>
        <dbReference type="ARBA" id="ARBA00022833"/>
    </source>
</evidence>
<dbReference type="GO" id="GO:0006508">
    <property type="term" value="P:proteolysis"/>
    <property type="evidence" value="ECO:0007669"/>
    <property type="project" value="UniProtKB-KW"/>
</dbReference>
<dbReference type="InterPro" id="IPR006311">
    <property type="entry name" value="TAT_signal"/>
</dbReference>
<dbReference type="GO" id="GO:0004181">
    <property type="term" value="F:metallocarboxypeptidase activity"/>
    <property type="evidence" value="ECO:0007669"/>
    <property type="project" value="InterPro"/>
</dbReference>
<dbReference type="PROSITE" id="PS00132">
    <property type="entry name" value="CARBOXYPEPT_ZN_1"/>
    <property type="match status" value="1"/>
</dbReference>
<keyword evidence="5" id="KW-0479">Metal-binding</keyword>
<keyword evidence="6 15" id="KW-0732">Signal</keyword>
<evidence type="ECO:0000256" key="14">
    <source>
        <dbReference type="PROSITE-ProRule" id="PRU01379"/>
    </source>
</evidence>
<evidence type="ECO:0000313" key="17">
    <source>
        <dbReference type="EMBL" id="SFA81776.1"/>
    </source>
</evidence>
<dbReference type="PROSITE" id="PS51318">
    <property type="entry name" value="TAT"/>
    <property type="match status" value="1"/>
</dbReference>
<feature type="chain" id="PRO_5017252306" description="Zinc carboxypeptidase" evidence="15">
    <location>
        <begin position="29"/>
        <end position="422"/>
    </location>
</feature>
<keyword evidence="7" id="KW-0378">Hydrolase</keyword>
<keyword evidence="8" id="KW-0862">Zinc</keyword>
<evidence type="ECO:0000256" key="9">
    <source>
        <dbReference type="ARBA" id="ARBA00023049"/>
    </source>
</evidence>
<evidence type="ECO:0000256" key="2">
    <source>
        <dbReference type="ARBA" id="ARBA00005988"/>
    </source>
</evidence>
<evidence type="ECO:0000256" key="13">
    <source>
        <dbReference type="ARBA" id="ARBA00074273"/>
    </source>
</evidence>
<dbReference type="GO" id="GO:0008270">
    <property type="term" value="F:zinc ion binding"/>
    <property type="evidence" value="ECO:0007669"/>
    <property type="project" value="InterPro"/>
</dbReference>
<sequence length="422" mass="45885">MLTRRVLIAVAAMAGGALLATTASPVTAQPQTETAPDRGVYTVLGADDTAERTAVAGSGVDVLGTRDGAMTVVASPAQASSLRAIGFSLDQIGDFDAMLAERSGGQPRSAAIDEFPAGDEKYHTYAEMTAELQATARDHASLARVSSVGRSYEGRELRLIKISDNVATDENEPEVLFTCNQHAREHLTTEMCLRIVQRFTDGYDTDPAIKQLVDTREILVLPSVNPDGSEYDISGGRYKGWRKNRQGQGTDPNRNWGYKWGCCGGSSGSPSSETYRGPSAFSAPETRAVSNYVNSRVVGGRQQITAHIDFHTYSELVLWPYGYTYNDTAPGMTQTEARRFQDVGRQIARSNGYTPQQSSDLYVTDGSVNDWMWAQHKILSYTFEMYPRSGGGLSGFYPPDEVIPRETARNDAAVDTLLRAAG</sequence>
<evidence type="ECO:0000256" key="11">
    <source>
        <dbReference type="ARBA" id="ARBA00055464"/>
    </source>
</evidence>
<dbReference type="InterPro" id="IPR000834">
    <property type="entry name" value="Peptidase_M14"/>
</dbReference>
<gene>
    <name evidence="17" type="ORF">SAMN05216266_101621</name>
</gene>
<evidence type="ECO:0000259" key="16">
    <source>
        <dbReference type="PROSITE" id="PS52035"/>
    </source>
</evidence>
<evidence type="ECO:0000256" key="12">
    <source>
        <dbReference type="ARBA" id="ARBA00066554"/>
    </source>
</evidence>
<dbReference type="PROSITE" id="PS00133">
    <property type="entry name" value="CARBOXYPEPT_ZN_2"/>
    <property type="match status" value="1"/>
</dbReference>
<dbReference type="PANTHER" id="PTHR11705">
    <property type="entry name" value="PROTEASE FAMILY M14 CARBOXYPEPTIDASE A,B"/>
    <property type="match status" value="1"/>
</dbReference>
<dbReference type="Gene3D" id="3.40.630.10">
    <property type="entry name" value="Zn peptidases"/>
    <property type="match status" value="1"/>
</dbReference>
<dbReference type="SUPFAM" id="SSF53187">
    <property type="entry name" value="Zn-dependent exopeptidases"/>
    <property type="match status" value="1"/>
</dbReference>
<evidence type="ECO:0000256" key="3">
    <source>
        <dbReference type="ARBA" id="ARBA00022645"/>
    </source>
</evidence>
<dbReference type="Proteomes" id="UP000243799">
    <property type="component" value="Unassembled WGS sequence"/>
</dbReference>
<comment type="similarity">
    <text evidence="2 14">Belongs to the peptidase M14 family.</text>
</comment>
<keyword evidence="3 17" id="KW-0121">Carboxypeptidase</keyword>
<keyword evidence="4" id="KW-0645">Protease</keyword>
<dbReference type="AlphaFoldDB" id="A0A1I0W1I4"/>
<dbReference type="RefSeq" id="WP_245788099.1">
    <property type="nucleotide sequence ID" value="NZ_FOKG01000001.1"/>
</dbReference>
<dbReference type="SMART" id="SM00631">
    <property type="entry name" value="Zn_pept"/>
    <property type="match status" value="1"/>
</dbReference>
<dbReference type="InterPro" id="IPR057246">
    <property type="entry name" value="CARBOXYPEPT_ZN_1"/>
</dbReference>
<dbReference type="InterPro" id="IPR057247">
    <property type="entry name" value="CARBOXYPEPT_ZN_2"/>
</dbReference>
<dbReference type="PRINTS" id="PR00765">
    <property type="entry name" value="CRBOXYPTASEA"/>
</dbReference>
<evidence type="ECO:0000256" key="10">
    <source>
        <dbReference type="ARBA" id="ARBA00050859"/>
    </source>
</evidence>
<dbReference type="PANTHER" id="PTHR11705:SF143">
    <property type="entry name" value="SLL0236 PROTEIN"/>
    <property type="match status" value="1"/>
</dbReference>
<evidence type="ECO:0000256" key="7">
    <source>
        <dbReference type="ARBA" id="ARBA00022801"/>
    </source>
</evidence>
<reference evidence="18" key="1">
    <citation type="submission" date="2016-10" db="EMBL/GenBank/DDBJ databases">
        <authorList>
            <person name="Varghese N."/>
            <person name="Submissions S."/>
        </authorList>
    </citation>
    <scope>NUCLEOTIDE SEQUENCE [LARGE SCALE GENOMIC DNA]</scope>
    <source>
        <strain evidence="18">CGMCC 4.3568</strain>
    </source>
</reference>
<protein>
    <recommendedName>
        <fullName evidence="13">Zinc carboxypeptidase</fullName>
        <ecNumber evidence="12">3.4.17.18</ecNumber>
    </recommendedName>
</protein>
<comment type="cofactor">
    <cofactor evidence="1">
        <name>Zn(2+)</name>
        <dbReference type="ChEBI" id="CHEBI:29105"/>
    </cofactor>
</comment>
<comment type="function">
    <text evidence="11">Carboxypeptidase that possesses the specificities of both mammalian Cpase A and B. Thus shows broad substrate specificity, being able to cleave Cbz-Gly-Leu, Cbz-Gly-Val, Cbz-Gly-Phe, Cbz-Gly-Lys and Bz-Gly-Arg in vitro.</text>
</comment>
<feature type="active site" description="Proton donor/acceptor" evidence="14">
    <location>
        <position position="384"/>
    </location>
</feature>
<evidence type="ECO:0000256" key="15">
    <source>
        <dbReference type="SAM" id="SignalP"/>
    </source>
</evidence>
<feature type="signal peptide" evidence="15">
    <location>
        <begin position="1"/>
        <end position="28"/>
    </location>
</feature>
<evidence type="ECO:0000256" key="4">
    <source>
        <dbReference type="ARBA" id="ARBA00022670"/>
    </source>
</evidence>
<evidence type="ECO:0000313" key="18">
    <source>
        <dbReference type="Proteomes" id="UP000243799"/>
    </source>
</evidence>
<keyword evidence="18" id="KW-1185">Reference proteome</keyword>
<evidence type="ECO:0000256" key="5">
    <source>
        <dbReference type="ARBA" id="ARBA00022723"/>
    </source>
</evidence>
<dbReference type="Pfam" id="PF00246">
    <property type="entry name" value="Peptidase_M14"/>
    <property type="match status" value="1"/>
</dbReference>
<dbReference type="EC" id="3.4.17.18" evidence="12"/>
<dbReference type="EMBL" id="FOKG01000001">
    <property type="protein sequence ID" value="SFA81776.1"/>
    <property type="molecule type" value="Genomic_DNA"/>
</dbReference>
<dbReference type="PROSITE" id="PS52035">
    <property type="entry name" value="PEPTIDASE_M14"/>
    <property type="match status" value="1"/>
</dbReference>
<proteinExistence type="inferred from homology"/>
<dbReference type="STRING" id="490629.SAMN05216266_101621"/>
<comment type="catalytic activity">
    <reaction evidence="10">
        <text>Releases a C-terminal residue, which may be hydrophobic or positively charged.</text>
        <dbReference type="EC" id="3.4.17.18"/>
    </reaction>
</comment>
<organism evidence="17 18">
    <name type="scientific">Amycolatopsis marina</name>
    <dbReference type="NCBI Taxonomy" id="490629"/>
    <lineage>
        <taxon>Bacteria</taxon>
        <taxon>Bacillati</taxon>
        <taxon>Actinomycetota</taxon>
        <taxon>Actinomycetes</taxon>
        <taxon>Pseudonocardiales</taxon>
        <taxon>Pseudonocardiaceae</taxon>
        <taxon>Amycolatopsis</taxon>
    </lineage>
</organism>
<name>A0A1I0W1I4_9PSEU</name>
<dbReference type="InterPro" id="IPR033810">
    <property type="entry name" value="Carboxypeptidase_T"/>
</dbReference>